<reference evidence="2" key="1">
    <citation type="submission" date="2020-01" db="EMBL/GenBank/DDBJ databases">
        <authorList>
            <person name="Mishra B."/>
        </authorList>
    </citation>
    <scope>NUCLEOTIDE SEQUENCE [LARGE SCALE GENOMIC DNA]</scope>
</reference>
<dbReference type="PANTHER" id="PTHR37194">
    <property type="entry name" value="T2E6.7-RELATED"/>
    <property type="match status" value="1"/>
</dbReference>
<dbReference type="OrthoDB" id="653441at2759"/>
<protein>
    <submittedName>
        <fullName evidence="2">Uncharacterized protein</fullName>
    </submittedName>
</protein>
<dbReference type="AlphaFoldDB" id="A0A6D2K8J4"/>
<accession>A0A6D2K8J4</accession>
<proteinExistence type="predicted"/>
<dbReference type="EMBL" id="CACVBM020001385">
    <property type="protein sequence ID" value="CAA7048080.1"/>
    <property type="molecule type" value="Genomic_DNA"/>
</dbReference>
<evidence type="ECO:0000313" key="2">
    <source>
        <dbReference type="EMBL" id="CAA7048080.1"/>
    </source>
</evidence>
<evidence type="ECO:0000256" key="1">
    <source>
        <dbReference type="SAM" id="MobiDB-lite"/>
    </source>
</evidence>
<sequence length="114" mass="12618">MLILLTKKSSGGARLSSGLNTMEIESHDSVPEKNLVEVAFRLGTESYTIDANRGDSVLDQLVSMKEESMRILKEFITKHNVPDHVPDETLSGEESDEDASSLEKCLVKPKKTKI</sequence>
<name>A0A6D2K8J4_9BRAS</name>
<dbReference type="PANTHER" id="PTHR37194:SF2">
    <property type="entry name" value="T2E6.7-RELATED"/>
    <property type="match status" value="1"/>
</dbReference>
<keyword evidence="3" id="KW-1185">Reference proteome</keyword>
<feature type="compositionally biased region" description="Acidic residues" evidence="1">
    <location>
        <begin position="90"/>
        <end position="100"/>
    </location>
</feature>
<comment type="caution">
    <text evidence="2">The sequence shown here is derived from an EMBL/GenBank/DDBJ whole genome shotgun (WGS) entry which is preliminary data.</text>
</comment>
<gene>
    <name evidence="2" type="ORF">MERR_LOCUS35315</name>
</gene>
<organism evidence="2 3">
    <name type="scientific">Microthlaspi erraticum</name>
    <dbReference type="NCBI Taxonomy" id="1685480"/>
    <lineage>
        <taxon>Eukaryota</taxon>
        <taxon>Viridiplantae</taxon>
        <taxon>Streptophyta</taxon>
        <taxon>Embryophyta</taxon>
        <taxon>Tracheophyta</taxon>
        <taxon>Spermatophyta</taxon>
        <taxon>Magnoliopsida</taxon>
        <taxon>eudicotyledons</taxon>
        <taxon>Gunneridae</taxon>
        <taxon>Pentapetalae</taxon>
        <taxon>rosids</taxon>
        <taxon>malvids</taxon>
        <taxon>Brassicales</taxon>
        <taxon>Brassicaceae</taxon>
        <taxon>Coluteocarpeae</taxon>
        <taxon>Microthlaspi</taxon>
    </lineage>
</organism>
<dbReference type="Proteomes" id="UP000467841">
    <property type="component" value="Unassembled WGS sequence"/>
</dbReference>
<evidence type="ECO:0000313" key="3">
    <source>
        <dbReference type="Proteomes" id="UP000467841"/>
    </source>
</evidence>
<feature type="region of interest" description="Disordered" evidence="1">
    <location>
        <begin position="82"/>
        <end position="114"/>
    </location>
</feature>